<protein>
    <submittedName>
        <fullName evidence="10">Transcriptional regulator family: Fungal Specific TF</fullName>
    </submittedName>
</protein>
<dbReference type="Pfam" id="PF00172">
    <property type="entry name" value="Zn_clus"/>
    <property type="match status" value="1"/>
</dbReference>
<gene>
    <name evidence="10" type="ORF">Purlil1_7408</name>
</gene>
<evidence type="ECO:0000256" key="7">
    <source>
        <dbReference type="SAM" id="Coils"/>
    </source>
</evidence>
<feature type="region of interest" description="Disordered" evidence="8">
    <location>
        <begin position="1"/>
        <end position="55"/>
    </location>
</feature>
<keyword evidence="5" id="KW-0804">Transcription</keyword>
<dbReference type="SMART" id="SM00906">
    <property type="entry name" value="Fungal_trans"/>
    <property type="match status" value="1"/>
</dbReference>
<evidence type="ECO:0000256" key="1">
    <source>
        <dbReference type="ARBA" id="ARBA00022723"/>
    </source>
</evidence>
<dbReference type="InterPro" id="IPR001138">
    <property type="entry name" value="Zn2Cys6_DnaBD"/>
</dbReference>
<evidence type="ECO:0000256" key="3">
    <source>
        <dbReference type="ARBA" id="ARBA00023015"/>
    </source>
</evidence>
<evidence type="ECO:0000256" key="2">
    <source>
        <dbReference type="ARBA" id="ARBA00022833"/>
    </source>
</evidence>
<name>A0ABR0BW57_PURLI</name>
<evidence type="ECO:0000313" key="10">
    <source>
        <dbReference type="EMBL" id="KAK4088215.1"/>
    </source>
</evidence>
<comment type="caution">
    <text evidence="10">The sequence shown here is derived from an EMBL/GenBank/DDBJ whole genome shotgun (WGS) entry which is preliminary data.</text>
</comment>
<accession>A0ABR0BW57</accession>
<feature type="domain" description="Zn(2)-C6 fungal-type" evidence="9">
    <location>
        <begin position="55"/>
        <end position="85"/>
    </location>
</feature>
<keyword evidence="4" id="KW-0238">DNA-binding</keyword>
<keyword evidence="1" id="KW-0479">Metal-binding</keyword>
<keyword evidence="6" id="KW-0539">Nucleus</keyword>
<feature type="region of interest" description="Disordered" evidence="8">
    <location>
        <begin position="89"/>
        <end position="132"/>
    </location>
</feature>
<organism evidence="10 11">
    <name type="scientific">Purpureocillium lilacinum</name>
    <name type="common">Paecilomyces lilacinus</name>
    <dbReference type="NCBI Taxonomy" id="33203"/>
    <lineage>
        <taxon>Eukaryota</taxon>
        <taxon>Fungi</taxon>
        <taxon>Dikarya</taxon>
        <taxon>Ascomycota</taxon>
        <taxon>Pezizomycotina</taxon>
        <taxon>Sordariomycetes</taxon>
        <taxon>Hypocreomycetidae</taxon>
        <taxon>Hypocreales</taxon>
        <taxon>Ophiocordycipitaceae</taxon>
        <taxon>Purpureocillium</taxon>
    </lineage>
</organism>
<evidence type="ECO:0000313" key="11">
    <source>
        <dbReference type="Proteomes" id="UP001287286"/>
    </source>
</evidence>
<dbReference type="CDD" id="cd00067">
    <property type="entry name" value="GAL4"/>
    <property type="match status" value="1"/>
</dbReference>
<dbReference type="EMBL" id="JAWRVI010000026">
    <property type="protein sequence ID" value="KAK4088215.1"/>
    <property type="molecule type" value="Genomic_DNA"/>
</dbReference>
<dbReference type="InterPro" id="IPR029063">
    <property type="entry name" value="SAM-dependent_MTases_sf"/>
</dbReference>
<dbReference type="PANTHER" id="PTHR31944:SF131">
    <property type="entry name" value="HEME-RESPONSIVE ZINC FINGER TRANSCRIPTION FACTOR HAP1"/>
    <property type="match status" value="1"/>
</dbReference>
<evidence type="ECO:0000256" key="5">
    <source>
        <dbReference type="ARBA" id="ARBA00023163"/>
    </source>
</evidence>
<dbReference type="SMART" id="SM00066">
    <property type="entry name" value="GAL4"/>
    <property type="match status" value="1"/>
</dbReference>
<dbReference type="PANTHER" id="PTHR31944">
    <property type="entry name" value="HEME-RESPONSIVE ZINC FINGER TRANSCRIPTION FACTOR HAP1"/>
    <property type="match status" value="1"/>
</dbReference>
<keyword evidence="3" id="KW-0805">Transcription regulation</keyword>
<dbReference type="PROSITE" id="PS50048">
    <property type="entry name" value="ZN2_CY6_FUNGAL_2"/>
    <property type="match status" value="1"/>
</dbReference>
<dbReference type="Gene3D" id="4.10.240.10">
    <property type="entry name" value="Zn(2)-C6 fungal-type DNA-binding domain"/>
    <property type="match status" value="1"/>
</dbReference>
<evidence type="ECO:0000256" key="4">
    <source>
        <dbReference type="ARBA" id="ARBA00023125"/>
    </source>
</evidence>
<dbReference type="InterPro" id="IPR036864">
    <property type="entry name" value="Zn2-C6_fun-type_DNA-bd_sf"/>
</dbReference>
<feature type="coiled-coil region" evidence="7">
    <location>
        <begin position="544"/>
        <end position="571"/>
    </location>
</feature>
<dbReference type="InterPro" id="IPR007219">
    <property type="entry name" value="XnlR_reg_dom"/>
</dbReference>
<keyword evidence="11" id="KW-1185">Reference proteome</keyword>
<keyword evidence="2" id="KW-0862">Zinc</keyword>
<dbReference type="Pfam" id="PF04082">
    <property type="entry name" value="Fungal_trans"/>
    <property type="match status" value="1"/>
</dbReference>
<dbReference type="PROSITE" id="PS00463">
    <property type="entry name" value="ZN2_CY6_FUNGAL_1"/>
    <property type="match status" value="1"/>
</dbReference>
<dbReference type="SUPFAM" id="SSF53335">
    <property type="entry name" value="S-adenosyl-L-methionine-dependent methyltransferases"/>
    <property type="match status" value="1"/>
</dbReference>
<feature type="compositionally biased region" description="Low complexity" evidence="8">
    <location>
        <begin position="8"/>
        <end position="24"/>
    </location>
</feature>
<dbReference type="CDD" id="cd02440">
    <property type="entry name" value="AdoMet_MTases"/>
    <property type="match status" value="1"/>
</dbReference>
<dbReference type="Gene3D" id="3.40.50.150">
    <property type="entry name" value="Vaccinia Virus protein VP39"/>
    <property type="match status" value="1"/>
</dbReference>
<dbReference type="SUPFAM" id="SSF57701">
    <property type="entry name" value="Zn2/Cys6 DNA-binding domain"/>
    <property type="match status" value="1"/>
</dbReference>
<sequence length="1311" mass="145038">MEGAPVDAQAGAAPPPSSQSQAQAHELRHPPAQATSQPHLLQPTPEKKRRRPALACEQCRRRKIKCDRNSPCGHCTKARIASCTYAPTHVPASKSKSKRPLAIKAGGPARDPASSAAPTPLPLRPHAQPQSQHRLVVPAAEGSTGPNAKVHADARDILPETSTTRLGGLAVVLPSKSASSVPSSKAGSASDTSNVDWLVARVHELEEKLASVVHITDKDDTARDERPEAPLAGTVSKTRYFGTSHWINVIELQLPTEFAILGRAELEKNDVYHALFKCKALARRIKQLRYRPLSSDNLGKQIPTRAVADQLLDNYLRTFEGVLRIVHVPSFRADYERYWQNPDAANDAFVMQMQLCMALGAVMYDDFFSMRATAVQWIQEAQLWLMIPPEKSRMTIAAIQIGCLLILAKSVCGVGPDLTWIACGSLVRKAMYMGLHRDPSRLGKMTTFRAEIRRRLWATILELNLQSAFESGGSPLVKKSDYDTRAPTNIDDELLGDETDGERLIGEPPEVPTQTSVQIAILKSLPLRLDLLKKANDFGRGQSYDEVLRLNSELTKACRELSQRLLSLRSKATGHSAARISTFHVSMAELYLYRFFHALHQTVIAKSFDDHRYYFSRRMCLDSALKLMHIYGISGPHPLHPSEGFAEFRRTITSGSGMFRYIPVQALFYIGVELIHQKKGQSASLGYLPSLGDSDLRSCLETAVTWTIDRVRAGETNIKVHCFLAAALGHVDALTAGLDEAAINDTIVSRATDSALRCLEALKEVAQREGIPPEEEEADIGEVGEVTDMQLDWMEDWAWDNAMELPWQQWSQGGFDGSAPVQPDQFLGPHGARTNLRNLLYWHDTTCISKVLLTRHSIVSPCIATRSSTDAGTTCNEPALRCRPGDSWVQAALQPGLSRRLSNSRLPLWILVPSFKRLLSPAPPPPSGSSLPLQSIATYHRLSSDSMARLITAVSIALSILATQSKAQIPSVVLLPRTATDCITTMTITYSRLPTPPYWPQCSFDGTERIYTSTVTASHAVDCHGCNQVAVRGWPEVHCPAMIITASVTEATPLTTRETPGACARDHAFHFYTPLSFTHYFPTRNPPATFHSHSSPELPSRRERETAEMPVDFDKQSYWRERFAHETQFEWLLPSADFMAMLQPHLDRLDPSSARILHLGSGTSDLATHLRGRGFVDVLNVDYEPLAAERGRELERRAFGDVRMRYAVADATQLASGTDGVRPGARFDLVVDKSTVDAVSCAGHEAFARMARGVRQRLADGAAWISLSYSAQRFDDEDLPFDVEVIARVPAPKLSPTDPDIYHWCYLMTPK</sequence>
<reference evidence="10 11" key="1">
    <citation type="journal article" date="2024" name="Microbiol. Resour. Announc.">
        <title>Genome annotations for the ascomycete fungi Trichoderma harzianum, Trichoderma aggressivum, and Purpureocillium lilacinum.</title>
        <authorList>
            <person name="Beijen E.P.W."/>
            <person name="Ohm R.A."/>
        </authorList>
    </citation>
    <scope>NUCLEOTIDE SEQUENCE [LARGE SCALE GENOMIC DNA]</scope>
    <source>
        <strain evidence="10 11">CBS 150709</strain>
    </source>
</reference>
<evidence type="ECO:0000256" key="6">
    <source>
        <dbReference type="ARBA" id="ARBA00023242"/>
    </source>
</evidence>
<keyword evidence="7" id="KW-0175">Coiled coil</keyword>
<dbReference type="Proteomes" id="UP001287286">
    <property type="component" value="Unassembled WGS sequence"/>
</dbReference>
<evidence type="ECO:0000259" key="9">
    <source>
        <dbReference type="PROSITE" id="PS50048"/>
    </source>
</evidence>
<dbReference type="InterPro" id="IPR051430">
    <property type="entry name" value="Fungal_TF_Env_Response"/>
</dbReference>
<evidence type="ECO:0000256" key="8">
    <source>
        <dbReference type="SAM" id="MobiDB-lite"/>
    </source>
</evidence>
<dbReference type="CDD" id="cd12148">
    <property type="entry name" value="fungal_TF_MHR"/>
    <property type="match status" value="1"/>
</dbReference>
<proteinExistence type="predicted"/>